<dbReference type="InterPro" id="IPR037401">
    <property type="entry name" value="SnoaL-like"/>
</dbReference>
<evidence type="ECO:0000259" key="1">
    <source>
        <dbReference type="Pfam" id="PF12680"/>
    </source>
</evidence>
<gene>
    <name evidence="2" type="ORF">E0H73_38180</name>
</gene>
<accession>A0A4R0K6W1</accession>
<reference evidence="2 3" key="1">
    <citation type="submission" date="2019-02" db="EMBL/GenBank/DDBJ databases">
        <title>Kribbella capetownensis sp. nov. and Kribbella speibonae sp. nov., isolated from soil.</title>
        <authorList>
            <person name="Curtis S.M."/>
            <person name="Norton I."/>
            <person name="Everest G.J."/>
            <person name="Meyers P.R."/>
        </authorList>
    </citation>
    <scope>NUCLEOTIDE SEQUENCE [LARGE SCALE GENOMIC DNA]</scope>
    <source>
        <strain evidence="2 3">NRRL B-24813</strain>
    </source>
</reference>
<dbReference type="AlphaFoldDB" id="A0A4R0K6W1"/>
<organism evidence="2 3">
    <name type="scientific">Kribbella pittospori</name>
    <dbReference type="NCBI Taxonomy" id="722689"/>
    <lineage>
        <taxon>Bacteria</taxon>
        <taxon>Bacillati</taxon>
        <taxon>Actinomycetota</taxon>
        <taxon>Actinomycetes</taxon>
        <taxon>Propionibacteriales</taxon>
        <taxon>Kribbellaceae</taxon>
        <taxon>Kribbella</taxon>
    </lineage>
</organism>
<sequence>MTRIREKDLDRWVAKYRKAWESNDPGHIAALWTEDATWYRRPDDEPVVGRDAIVAAWLEVADAPGETRFEYEVLGFGDGVGFVRGWTTYQTQPPSEFSNLWVIRLARDRAHEFTEWWMEKP</sequence>
<dbReference type="RefSeq" id="WP_131364898.1">
    <property type="nucleotide sequence ID" value="NZ_SJKB01000018.1"/>
</dbReference>
<dbReference type="Pfam" id="PF12680">
    <property type="entry name" value="SnoaL_2"/>
    <property type="match status" value="1"/>
</dbReference>
<dbReference type="Gene3D" id="3.10.450.50">
    <property type="match status" value="1"/>
</dbReference>
<proteinExistence type="predicted"/>
<dbReference type="Proteomes" id="UP000291144">
    <property type="component" value="Unassembled WGS sequence"/>
</dbReference>
<dbReference type="SUPFAM" id="SSF54427">
    <property type="entry name" value="NTF2-like"/>
    <property type="match status" value="1"/>
</dbReference>
<dbReference type="InterPro" id="IPR032710">
    <property type="entry name" value="NTF2-like_dom_sf"/>
</dbReference>
<keyword evidence="3" id="KW-1185">Reference proteome</keyword>
<protein>
    <submittedName>
        <fullName evidence="2">Nuclear transport factor 2 family protein</fullName>
    </submittedName>
</protein>
<feature type="domain" description="SnoaL-like" evidence="1">
    <location>
        <begin position="13"/>
        <end position="105"/>
    </location>
</feature>
<dbReference type="OrthoDB" id="8526151at2"/>
<evidence type="ECO:0000313" key="2">
    <source>
        <dbReference type="EMBL" id="TCC54594.1"/>
    </source>
</evidence>
<dbReference type="EMBL" id="SJKB01000018">
    <property type="protein sequence ID" value="TCC54594.1"/>
    <property type="molecule type" value="Genomic_DNA"/>
</dbReference>
<name>A0A4R0K6W1_9ACTN</name>
<evidence type="ECO:0000313" key="3">
    <source>
        <dbReference type="Proteomes" id="UP000291144"/>
    </source>
</evidence>
<comment type="caution">
    <text evidence="2">The sequence shown here is derived from an EMBL/GenBank/DDBJ whole genome shotgun (WGS) entry which is preliminary data.</text>
</comment>